<evidence type="ECO:0000313" key="2">
    <source>
        <dbReference type="EMBL" id="ASF00484.1"/>
    </source>
</evidence>
<sequence length="41" mass="4594">MNKNLKPVPKGKKGKGLSMLPKPVRNKMGFMKKGGRVKKKK</sequence>
<reference evidence="2" key="2">
    <citation type="journal article" date="2017" name="Nat. Commun.">
        <title>Single-virus genomics reveals hidden cosmopolitan and abundant viruses.</title>
        <authorList>
            <person name="Martinez-Hernandez F."/>
            <person name="Fornas O."/>
            <person name="Lluesma Gomez M."/>
            <person name="Bolduc B."/>
            <person name="de la Cruz Pena M.J."/>
            <person name="Martinez J.M."/>
            <person name="Anton J."/>
            <person name="Gasol J.M."/>
            <person name="Rosselli R."/>
            <person name="Rodriguez-Valera F."/>
            <person name="Sullivan M.B."/>
            <person name="Acinas S.G."/>
            <person name="Martinez-Garcia M."/>
        </authorList>
    </citation>
    <scope>NUCLEOTIDE SEQUENCE</scope>
</reference>
<organism evidence="2">
    <name type="scientific">uncultured virus</name>
    <dbReference type="NCBI Taxonomy" id="340016"/>
    <lineage>
        <taxon>Viruses</taxon>
        <taxon>environmental samples</taxon>
    </lineage>
</organism>
<evidence type="ECO:0000256" key="1">
    <source>
        <dbReference type="SAM" id="MobiDB-lite"/>
    </source>
</evidence>
<feature type="region of interest" description="Disordered" evidence="1">
    <location>
        <begin position="1"/>
        <end position="41"/>
    </location>
</feature>
<name>A0A218MMI9_9VIRU</name>
<protein>
    <submittedName>
        <fullName evidence="2">Uncharacterized protein</fullName>
    </submittedName>
</protein>
<proteinExistence type="predicted"/>
<reference evidence="2" key="1">
    <citation type="submission" date="2016-10" db="EMBL/GenBank/DDBJ databases">
        <authorList>
            <person name="Varghese N."/>
        </authorList>
    </citation>
    <scope>NUCLEOTIDE SEQUENCE</scope>
</reference>
<dbReference type="EMBL" id="KY052838">
    <property type="protein sequence ID" value="ASF00484.1"/>
    <property type="molecule type" value="Genomic_DNA"/>
</dbReference>
<accession>A0A218MMI9</accession>